<name>A0AA36EEK2_LACSI</name>
<dbReference type="InterPro" id="IPR004242">
    <property type="entry name" value="Transposase_21"/>
</dbReference>
<evidence type="ECO:0000313" key="2">
    <source>
        <dbReference type="Proteomes" id="UP001177003"/>
    </source>
</evidence>
<dbReference type="AlphaFoldDB" id="A0AA36EEK2"/>
<dbReference type="Pfam" id="PF02992">
    <property type="entry name" value="Transposase_21"/>
    <property type="match status" value="1"/>
</dbReference>
<protein>
    <submittedName>
        <fullName evidence="1">Uncharacterized protein</fullName>
    </submittedName>
</protein>
<gene>
    <name evidence="1" type="ORF">LSALG_LOCUS32407</name>
</gene>
<keyword evidence="2" id="KW-1185">Reference proteome</keyword>
<accession>A0AA36EEK2</accession>
<sequence>MFSIPQLAHDLTWHAQGRVNNGKLTHPHDTPSWKLVDNTWKEFGQEKRNLRLALSSNVINPHKKFMMLNLLISGPNQPGHNIDVYLAPLIEDLKSYNFNMQETGKTEEEIDRTMLWKKARELKTGGYESNVKIIVDRIDELQNSESFGQLTCGTHDVLTEVLGTEEQRGSV</sequence>
<reference evidence="1" key="1">
    <citation type="submission" date="2023-04" db="EMBL/GenBank/DDBJ databases">
        <authorList>
            <person name="Vijverberg K."/>
            <person name="Xiong W."/>
            <person name="Schranz E."/>
        </authorList>
    </citation>
    <scope>NUCLEOTIDE SEQUENCE</scope>
</reference>
<dbReference type="Proteomes" id="UP001177003">
    <property type="component" value="Chromosome 7"/>
</dbReference>
<dbReference type="EMBL" id="OX465083">
    <property type="protein sequence ID" value="CAI9293383.1"/>
    <property type="molecule type" value="Genomic_DNA"/>
</dbReference>
<proteinExistence type="predicted"/>
<evidence type="ECO:0000313" key="1">
    <source>
        <dbReference type="EMBL" id="CAI9293383.1"/>
    </source>
</evidence>
<organism evidence="1 2">
    <name type="scientific">Lactuca saligna</name>
    <name type="common">Willowleaf lettuce</name>
    <dbReference type="NCBI Taxonomy" id="75948"/>
    <lineage>
        <taxon>Eukaryota</taxon>
        <taxon>Viridiplantae</taxon>
        <taxon>Streptophyta</taxon>
        <taxon>Embryophyta</taxon>
        <taxon>Tracheophyta</taxon>
        <taxon>Spermatophyta</taxon>
        <taxon>Magnoliopsida</taxon>
        <taxon>eudicotyledons</taxon>
        <taxon>Gunneridae</taxon>
        <taxon>Pentapetalae</taxon>
        <taxon>asterids</taxon>
        <taxon>campanulids</taxon>
        <taxon>Asterales</taxon>
        <taxon>Asteraceae</taxon>
        <taxon>Cichorioideae</taxon>
        <taxon>Cichorieae</taxon>
        <taxon>Lactucinae</taxon>
        <taxon>Lactuca</taxon>
    </lineage>
</organism>